<accession>A0A8J2ZHK0</accession>
<evidence type="ECO:0000256" key="1">
    <source>
        <dbReference type="SAM" id="MobiDB-lite"/>
    </source>
</evidence>
<name>A0A8J2ZHK0_9RHOB</name>
<sequence>MAAAHERASQPEKDGGQEQHSTDFGQRRYGDADWRQAEDAGGAVHKPSENLNEDQPRDGCKRGRRKDKGTGIKPVECLSHGVFFPAVDRGRRRFFPAAFLEYAAAPGRKRVARGGFVTRRGKRR</sequence>
<evidence type="ECO:0000313" key="2">
    <source>
        <dbReference type="EMBL" id="GGG65137.1"/>
    </source>
</evidence>
<evidence type="ECO:0000313" key="3">
    <source>
        <dbReference type="Proteomes" id="UP000617145"/>
    </source>
</evidence>
<proteinExistence type="predicted"/>
<organism evidence="2 3">
    <name type="scientific">Salipiger pallidus</name>
    <dbReference type="NCBI Taxonomy" id="1775170"/>
    <lineage>
        <taxon>Bacteria</taxon>
        <taxon>Pseudomonadati</taxon>
        <taxon>Pseudomonadota</taxon>
        <taxon>Alphaproteobacteria</taxon>
        <taxon>Rhodobacterales</taxon>
        <taxon>Roseobacteraceae</taxon>
        <taxon>Salipiger</taxon>
    </lineage>
</organism>
<comment type="caution">
    <text evidence="2">The sequence shown here is derived from an EMBL/GenBank/DDBJ whole genome shotgun (WGS) entry which is preliminary data.</text>
</comment>
<feature type="compositionally biased region" description="Basic and acidic residues" evidence="1">
    <location>
        <begin position="1"/>
        <end position="38"/>
    </location>
</feature>
<dbReference type="AlphaFoldDB" id="A0A8J2ZHK0"/>
<dbReference type="EMBL" id="BMJV01000001">
    <property type="protein sequence ID" value="GGG65137.1"/>
    <property type="molecule type" value="Genomic_DNA"/>
</dbReference>
<keyword evidence="3" id="KW-1185">Reference proteome</keyword>
<reference evidence="2" key="2">
    <citation type="submission" date="2020-09" db="EMBL/GenBank/DDBJ databases">
        <authorList>
            <person name="Sun Q."/>
            <person name="Zhou Y."/>
        </authorList>
    </citation>
    <scope>NUCLEOTIDE SEQUENCE</scope>
    <source>
        <strain evidence="2">CGMCC 1.15762</strain>
    </source>
</reference>
<feature type="region of interest" description="Disordered" evidence="1">
    <location>
        <begin position="1"/>
        <end position="73"/>
    </location>
</feature>
<gene>
    <name evidence="2" type="ORF">GCM10011415_09860</name>
</gene>
<dbReference type="Proteomes" id="UP000617145">
    <property type="component" value="Unassembled WGS sequence"/>
</dbReference>
<reference evidence="2" key="1">
    <citation type="journal article" date="2014" name="Int. J. Syst. Evol. Microbiol.">
        <title>Complete genome sequence of Corynebacterium casei LMG S-19264T (=DSM 44701T), isolated from a smear-ripened cheese.</title>
        <authorList>
            <consortium name="US DOE Joint Genome Institute (JGI-PGF)"/>
            <person name="Walter F."/>
            <person name="Albersmeier A."/>
            <person name="Kalinowski J."/>
            <person name="Ruckert C."/>
        </authorList>
    </citation>
    <scope>NUCLEOTIDE SEQUENCE</scope>
    <source>
        <strain evidence="2">CGMCC 1.15762</strain>
    </source>
</reference>
<protein>
    <submittedName>
        <fullName evidence="2">Uncharacterized protein</fullName>
    </submittedName>
</protein>